<dbReference type="AlphaFoldDB" id="A0AAV3J4Y1"/>
<keyword evidence="1" id="KW-0472">Membrane</keyword>
<evidence type="ECO:0000313" key="3">
    <source>
        <dbReference type="Proteomes" id="UP000014570"/>
    </source>
</evidence>
<feature type="transmembrane region" description="Helical" evidence="1">
    <location>
        <begin position="541"/>
        <end position="566"/>
    </location>
</feature>
<keyword evidence="1" id="KW-1133">Transmembrane helix</keyword>
<evidence type="ECO:0000256" key="1">
    <source>
        <dbReference type="SAM" id="Phobius"/>
    </source>
</evidence>
<name>A0AAV3J4Y1_LEPBO</name>
<accession>A0AAV3J4Y1</accession>
<organism evidence="2 3">
    <name type="scientific">Leptospira borgpetersenii serovar Javanica str. UI 09931</name>
    <dbReference type="NCBI Taxonomy" id="1049767"/>
    <lineage>
        <taxon>Bacteria</taxon>
        <taxon>Pseudomonadati</taxon>
        <taxon>Spirochaetota</taxon>
        <taxon>Spirochaetia</taxon>
        <taxon>Leptospirales</taxon>
        <taxon>Leptospiraceae</taxon>
        <taxon>Leptospira</taxon>
    </lineage>
</organism>
<dbReference type="Proteomes" id="UP000014570">
    <property type="component" value="Unassembled WGS sequence"/>
</dbReference>
<comment type="caution">
    <text evidence="2">The sequence shown here is derived from an EMBL/GenBank/DDBJ whole genome shotgun (WGS) entry which is preliminary data.</text>
</comment>
<protein>
    <submittedName>
        <fullName evidence="2">Uncharacterized protein</fullName>
    </submittedName>
</protein>
<feature type="transmembrane region" description="Helical" evidence="1">
    <location>
        <begin position="367"/>
        <end position="387"/>
    </location>
</feature>
<proteinExistence type="predicted"/>
<feature type="transmembrane region" description="Helical" evidence="1">
    <location>
        <begin position="399"/>
        <end position="423"/>
    </location>
</feature>
<dbReference type="RefSeq" id="WP_002732106.1">
    <property type="nucleotide sequence ID" value="NZ_AHNP02000014.1"/>
</dbReference>
<dbReference type="NCBIfam" id="NF047706">
    <property type="entry name" value="LIC12611_phage_tail"/>
    <property type="match status" value="1"/>
</dbReference>
<keyword evidence="1" id="KW-0812">Transmembrane</keyword>
<evidence type="ECO:0000313" key="2">
    <source>
        <dbReference type="EMBL" id="EPG55958.1"/>
    </source>
</evidence>
<feature type="transmembrane region" description="Helical" evidence="1">
    <location>
        <begin position="491"/>
        <end position="521"/>
    </location>
</feature>
<reference evidence="2 3" key="1">
    <citation type="submission" date="2013-04" db="EMBL/GenBank/DDBJ databases">
        <authorList>
            <person name="Harkins D.M."/>
            <person name="Durkin A.S."/>
            <person name="Brinkac L.M."/>
            <person name="Haft D.H."/>
            <person name="Selengut J.D."/>
            <person name="Sanka R."/>
            <person name="DePew J."/>
            <person name="Purushe J."/>
            <person name="Chanthongthip A."/>
            <person name="Lattana O."/>
            <person name="Phetsouvanh R."/>
            <person name="Newton P.N."/>
            <person name="Vinetz J.M."/>
            <person name="Sutton G.G."/>
            <person name="Nierman W.C."/>
            <person name="Fouts D.E."/>
        </authorList>
    </citation>
    <scope>NUCLEOTIDE SEQUENCE [LARGE SCALE GENOMIC DNA]</scope>
    <source>
        <strain evidence="2 3">UI 09931</strain>
    </source>
</reference>
<gene>
    <name evidence="2" type="ORF">LEP1GSC103_0666</name>
</gene>
<sequence length="755" mass="82183">MSDQVLRRLSIRVDLDGVSNAKNGVLGLGQVVDNLVRQFLRLDPQIASSGKSMDTLSKNTGKLAENFKPLTDTIPEGIKDTSDQIQKMAKALGISETQLNKLITKTKTDFRLADEFKETAKAAGLTDREIQKISGHIEESKIKTVGWMSLMKGLAAMGLAAGLSGLFGSALDKAGQIEKYQTVLTTTLGSAQYAKAAIGEIQKFAQTTPYEMAEATGSYIKFANRGMKPTMEMMTRFGDIAASQGKSFDQFTEATLDATMGEFERMKEFGIRMSSAGGRVMIQFKDFKKSVEKTPAAIQAALLELGKIKGVQGGMDALSKTWVGLVSNLKDGFDQTIAKAGDFFAFVLKPFLGFLTDGERGSVRMQFALAALAIAIGVGLVGATLAWKASLDAVAIAKIAAFGELIGMAVAIAASLTAMYLVLEDIYIFFEYGADGSETYFAELLKWFGLTDSELSDLHKGFQDFKVMLSSVWDAISEFAKSDTGKMIGKVALIIVGIVAAIAFLPATITLALVTLATVVYTKWGQITKWISDAWDSTLKFLYKVAVIAGKLLVTAIFPLAGIFLFRDEIGQALDWIWNKMQSIPFLKPWLDQIVDLKNQAKSIFESIMNSINSLFDFDGLTRYFTKTINDMIDRINTAMTSVPLLKTVFPMIPHIEAREKGGPIQAGKPYIVGEKGPEVRVFDSPGSIIPNNQLSFQPASSSSASEKGITFNIEKIEVHGGSSQEQATNLWSEFKRLAKENENEIRVALGLAPI</sequence>
<dbReference type="EMBL" id="AHNP02000014">
    <property type="protein sequence ID" value="EPG55958.1"/>
    <property type="molecule type" value="Genomic_DNA"/>
</dbReference>